<organism evidence="1 2">
    <name type="scientific">Marininema mesophilum</name>
    <dbReference type="NCBI Taxonomy" id="1048340"/>
    <lineage>
        <taxon>Bacteria</taxon>
        <taxon>Bacillati</taxon>
        <taxon>Bacillota</taxon>
        <taxon>Bacilli</taxon>
        <taxon>Bacillales</taxon>
        <taxon>Thermoactinomycetaceae</taxon>
        <taxon>Marininema</taxon>
    </lineage>
</organism>
<reference evidence="1 2" key="1">
    <citation type="submission" date="2016-10" db="EMBL/GenBank/DDBJ databases">
        <authorList>
            <person name="de Groot N.N."/>
        </authorList>
    </citation>
    <scope>NUCLEOTIDE SEQUENCE [LARGE SCALE GENOMIC DNA]</scope>
    <source>
        <strain evidence="1 2">DSM 45610</strain>
    </source>
</reference>
<gene>
    <name evidence="1" type="ORF">SAMN05444487_10166</name>
</gene>
<evidence type="ECO:0000313" key="2">
    <source>
        <dbReference type="Proteomes" id="UP000198534"/>
    </source>
</evidence>
<dbReference type="AlphaFoldDB" id="A0A1H2Q1K1"/>
<evidence type="ECO:0000313" key="1">
    <source>
        <dbReference type="EMBL" id="SDW00982.1"/>
    </source>
</evidence>
<sequence>MNNFLEWKRVSLDVRVFDQKGISARTKASSSSYLEGVFRGKLKCRSEGEPRSF</sequence>
<dbReference type="Proteomes" id="UP000198534">
    <property type="component" value="Unassembled WGS sequence"/>
</dbReference>
<name>A0A1H2Q1K1_9BACL</name>
<keyword evidence="2" id="KW-1185">Reference proteome</keyword>
<dbReference type="STRING" id="1048340.SAMN05444487_10166"/>
<accession>A0A1H2Q1K1</accession>
<protein>
    <submittedName>
        <fullName evidence="1">Uncharacterized protein</fullName>
    </submittedName>
</protein>
<proteinExistence type="predicted"/>
<dbReference type="EMBL" id="FNNQ01000001">
    <property type="protein sequence ID" value="SDW00982.1"/>
    <property type="molecule type" value="Genomic_DNA"/>
</dbReference>